<dbReference type="GO" id="GO:0004526">
    <property type="term" value="F:ribonuclease P activity"/>
    <property type="evidence" value="ECO:0007669"/>
    <property type="project" value="TreeGrafter"/>
</dbReference>
<dbReference type="Proteomes" id="UP000799771">
    <property type="component" value="Unassembled WGS sequence"/>
</dbReference>
<dbReference type="AlphaFoldDB" id="A0A6A6ABJ2"/>
<evidence type="ECO:0000313" key="4">
    <source>
        <dbReference type="Proteomes" id="UP000799771"/>
    </source>
</evidence>
<dbReference type="GO" id="GO:0034965">
    <property type="term" value="P:intronic box C/D snoRNA processing"/>
    <property type="evidence" value="ECO:0007669"/>
    <property type="project" value="TreeGrafter"/>
</dbReference>
<feature type="compositionally biased region" description="Pro residues" evidence="1">
    <location>
        <begin position="1"/>
        <end position="22"/>
    </location>
</feature>
<dbReference type="PANTHER" id="PTHR28173:SF1">
    <property type="entry name" value="RIBONUCLEASES P_MRP PROTEIN SUBUNIT POP8"/>
    <property type="match status" value="1"/>
</dbReference>
<sequence length="162" mass="17042">MTPTPPCAPSANLPNPPSPTNPQPSQKRKRKPASPSHPHILHSATFRHPQWTYLHLLLVTPSSTTPKTPTTDIDPIAVSTLLTHPLSAYLGTTGSAIPIDIVKTRGREVWVRVPRGDARAVRAGVSGWVGGWEGERVAWRVLGEGGVLGVGMGGGGGDVFGG</sequence>
<keyword evidence="4" id="KW-1185">Reference proteome</keyword>
<accession>A0A6A6ABJ2</accession>
<dbReference type="GO" id="GO:0000294">
    <property type="term" value="P:nuclear-transcribed mRNA catabolic process, RNase MRP-dependent"/>
    <property type="evidence" value="ECO:0007669"/>
    <property type="project" value="TreeGrafter"/>
</dbReference>
<dbReference type="RefSeq" id="XP_033523335.1">
    <property type="nucleotide sequence ID" value="XM_033671536.1"/>
</dbReference>
<dbReference type="GO" id="GO:0000172">
    <property type="term" value="C:ribonuclease MRP complex"/>
    <property type="evidence" value="ECO:0007669"/>
    <property type="project" value="InterPro"/>
</dbReference>
<feature type="domain" description="Ribonucleases P/MRP subunit Pop8-like" evidence="2">
    <location>
        <begin position="50"/>
        <end position="128"/>
    </location>
</feature>
<dbReference type="PANTHER" id="PTHR28173">
    <property type="entry name" value="RIBONUCLEASES P/MRP PROTEIN SUBUNIT POP8"/>
    <property type="match status" value="1"/>
</dbReference>
<evidence type="ECO:0000256" key="1">
    <source>
        <dbReference type="SAM" id="MobiDB-lite"/>
    </source>
</evidence>
<proteinExistence type="predicted"/>
<feature type="region of interest" description="Disordered" evidence="1">
    <location>
        <begin position="1"/>
        <end position="41"/>
    </location>
</feature>
<dbReference type="EMBL" id="ML977507">
    <property type="protein sequence ID" value="KAF2128946.1"/>
    <property type="molecule type" value="Genomic_DNA"/>
</dbReference>
<reference evidence="3" key="1">
    <citation type="journal article" date="2020" name="Stud. Mycol.">
        <title>101 Dothideomycetes genomes: a test case for predicting lifestyles and emergence of pathogens.</title>
        <authorList>
            <person name="Haridas S."/>
            <person name="Albert R."/>
            <person name="Binder M."/>
            <person name="Bloem J."/>
            <person name="Labutti K."/>
            <person name="Salamov A."/>
            <person name="Andreopoulos B."/>
            <person name="Baker S."/>
            <person name="Barry K."/>
            <person name="Bills G."/>
            <person name="Bluhm B."/>
            <person name="Cannon C."/>
            <person name="Castanera R."/>
            <person name="Culley D."/>
            <person name="Daum C."/>
            <person name="Ezra D."/>
            <person name="Gonzalez J."/>
            <person name="Henrissat B."/>
            <person name="Kuo A."/>
            <person name="Liang C."/>
            <person name="Lipzen A."/>
            <person name="Lutzoni F."/>
            <person name="Magnuson J."/>
            <person name="Mondo S."/>
            <person name="Nolan M."/>
            <person name="Ohm R."/>
            <person name="Pangilinan J."/>
            <person name="Park H.-J."/>
            <person name="Ramirez L."/>
            <person name="Alfaro M."/>
            <person name="Sun H."/>
            <person name="Tritt A."/>
            <person name="Yoshinaga Y."/>
            <person name="Zwiers L.-H."/>
            <person name="Turgeon B."/>
            <person name="Goodwin S."/>
            <person name="Spatafora J."/>
            <person name="Crous P."/>
            <person name="Grigoriev I."/>
        </authorList>
    </citation>
    <scope>NUCLEOTIDE SEQUENCE</scope>
    <source>
        <strain evidence="3">CBS 119687</strain>
    </source>
</reference>
<dbReference type="GeneID" id="54411968"/>
<dbReference type="GO" id="GO:0000171">
    <property type="term" value="F:ribonuclease MRP activity"/>
    <property type="evidence" value="ECO:0007669"/>
    <property type="project" value="TreeGrafter"/>
</dbReference>
<evidence type="ECO:0000313" key="3">
    <source>
        <dbReference type="EMBL" id="KAF2128946.1"/>
    </source>
</evidence>
<dbReference type="OrthoDB" id="5530243at2759"/>
<protein>
    <recommendedName>
        <fullName evidence="2">Ribonucleases P/MRP subunit Pop8-like domain-containing protein</fullName>
    </recommendedName>
</protein>
<dbReference type="InterPro" id="IPR020347">
    <property type="entry name" value="Pop8"/>
</dbReference>
<dbReference type="GO" id="GO:0008033">
    <property type="term" value="P:tRNA processing"/>
    <property type="evidence" value="ECO:0007669"/>
    <property type="project" value="InterPro"/>
</dbReference>
<dbReference type="Pfam" id="PF20976">
    <property type="entry name" value="Pop8"/>
    <property type="match status" value="1"/>
</dbReference>
<gene>
    <name evidence="3" type="ORF">P153DRAFT_397158</name>
</gene>
<dbReference type="GO" id="GO:0005655">
    <property type="term" value="C:nucleolar ribonuclease P complex"/>
    <property type="evidence" value="ECO:0007669"/>
    <property type="project" value="InterPro"/>
</dbReference>
<dbReference type="InterPro" id="IPR049128">
    <property type="entry name" value="Pop8-like_dom"/>
</dbReference>
<organism evidence="3 4">
    <name type="scientific">Dothidotthia symphoricarpi CBS 119687</name>
    <dbReference type="NCBI Taxonomy" id="1392245"/>
    <lineage>
        <taxon>Eukaryota</taxon>
        <taxon>Fungi</taxon>
        <taxon>Dikarya</taxon>
        <taxon>Ascomycota</taxon>
        <taxon>Pezizomycotina</taxon>
        <taxon>Dothideomycetes</taxon>
        <taxon>Pleosporomycetidae</taxon>
        <taxon>Pleosporales</taxon>
        <taxon>Dothidotthiaceae</taxon>
        <taxon>Dothidotthia</taxon>
    </lineage>
</organism>
<evidence type="ECO:0000259" key="2">
    <source>
        <dbReference type="Pfam" id="PF20976"/>
    </source>
</evidence>
<name>A0A6A6ABJ2_9PLEO</name>